<dbReference type="InterPro" id="IPR001810">
    <property type="entry name" value="F-box_dom"/>
</dbReference>
<feature type="domain" description="F-box" evidence="2">
    <location>
        <begin position="199"/>
        <end position="237"/>
    </location>
</feature>
<dbReference type="SUPFAM" id="SSF81383">
    <property type="entry name" value="F-box domain"/>
    <property type="match status" value="1"/>
</dbReference>
<dbReference type="EMBL" id="DF237077">
    <property type="protein sequence ID" value="GAQ82887.1"/>
    <property type="molecule type" value="Genomic_DNA"/>
</dbReference>
<dbReference type="InterPro" id="IPR032675">
    <property type="entry name" value="LRR_dom_sf"/>
</dbReference>
<sequence length="659" mass="71169">MGQGKKTRATASWADAAYWGDEDEGKSGGFGRTTEVSQSSENVAKPTNKKSKDKKKGRELVDKRLSVGGFQLRREEADGAVASTSKEAPGGVEEQLWNAVQKGKGKIYRRAEEKVKVGTAMSPALVEMFAGSFSLDVVETVFESTGHDTEATVKALLGMATDAQPANLPPVADTSGDGASSSRAPEASGGPLVESPPTWDSLPEECKQLVLERLSPLDAARAARVCRDFAAFVRTLRAKTTALAIPAALTNIEHIMSFLRAFPNFTSLSFRKCRNTLPPPVRWSIFHRLHVQNDRPEGAKPIRSIDFGGITNVDSFDVHVLCQNRDLSHLDLSNTNIDDAALKGLARFPSLLPPLSFPSSQSAREDTLGLRSLNLAGCLWVTDAGLEPVVTRPETKRTLDVLDISKCISVTRGAVTHAAVRVLTAVGVTWERFVATHGPEKRLQELNLAQSTKLAEVSISSSHLVSLNLSGCSALTKLDLRCPNLETLKLAQCTALEEFGEIVCPALKKLSVLQCRQLTSEALSDVLAGAPLLEELNCSGCAALFRLDLAANSVLTKLDVSGCNRLGRLTIMSPALVVLNARGCSQLAELRADSEQVEELLLNNCRALRELHLRVLAALSTRREVGMEAQRLKIDARGCDSLPAPVLQWLIDISRKKSA</sequence>
<evidence type="ECO:0000313" key="3">
    <source>
        <dbReference type="EMBL" id="GAQ82887.1"/>
    </source>
</evidence>
<name>A0A1Y1I2B0_KLENI</name>
<feature type="region of interest" description="Disordered" evidence="1">
    <location>
        <begin position="1"/>
        <end position="58"/>
    </location>
</feature>
<dbReference type="OMA" id="ALTECKS"/>
<proteinExistence type="predicted"/>
<dbReference type="Proteomes" id="UP000054558">
    <property type="component" value="Unassembled WGS sequence"/>
</dbReference>
<dbReference type="SUPFAM" id="SSF52047">
    <property type="entry name" value="RNI-like"/>
    <property type="match status" value="1"/>
</dbReference>
<dbReference type="OrthoDB" id="550575at2759"/>
<dbReference type="InterPro" id="IPR006553">
    <property type="entry name" value="Leu-rich_rpt_Cys-con_subtyp"/>
</dbReference>
<evidence type="ECO:0000256" key="1">
    <source>
        <dbReference type="SAM" id="MobiDB-lite"/>
    </source>
</evidence>
<reference evidence="3 4" key="1">
    <citation type="journal article" date="2014" name="Nat. Commun.">
        <title>Klebsormidium flaccidum genome reveals primary factors for plant terrestrial adaptation.</title>
        <authorList>
            <person name="Hori K."/>
            <person name="Maruyama F."/>
            <person name="Fujisawa T."/>
            <person name="Togashi T."/>
            <person name="Yamamoto N."/>
            <person name="Seo M."/>
            <person name="Sato S."/>
            <person name="Yamada T."/>
            <person name="Mori H."/>
            <person name="Tajima N."/>
            <person name="Moriyama T."/>
            <person name="Ikeuchi M."/>
            <person name="Watanabe M."/>
            <person name="Wada H."/>
            <person name="Kobayashi K."/>
            <person name="Saito M."/>
            <person name="Masuda T."/>
            <person name="Sasaki-Sekimoto Y."/>
            <person name="Mashiguchi K."/>
            <person name="Awai K."/>
            <person name="Shimojima M."/>
            <person name="Masuda S."/>
            <person name="Iwai M."/>
            <person name="Nobusawa T."/>
            <person name="Narise T."/>
            <person name="Kondo S."/>
            <person name="Saito H."/>
            <person name="Sato R."/>
            <person name="Murakawa M."/>
            <person name="Ihara Y."/>
            <person name="Oshima-Yamada Y."/>
            <person name="Ohtaka K."/>
            <person name="Satoh M."/>
            <person name="Sonobe K."/>
            <person name="Ishii M."/>
            <person name="Ohtani R."/>
            <person name="Kanamori-Sato M."/>
            <person name="Honoki R."/>
            <person name="Miyazaki D."/>
            <person name="Mochizuki H."/>
            <person name="Umetsu J."/>
            <person name="Higashi K."/>
            <person name="Shibata D."/>
            <person name="Kamiya Y."/>
            <person name="Sato N."/>
            <person name="Nakamura Y."/>
            <person name="Tabata S."/>
            <person name="Ida S."/>
            <person name="Kurokawa K."/>
            <person name="Ohta H."/>
        </authorList>
    </citation>
    <scope>NUCLEOTIDE SEQUENCE [LARGE SCALE GENOMIC DNA]</scope>
    <source>
        <strain evidence="3 4">NIES-2285</strain>
    </source>
</reference>
<organism evidence="3 4">
    <name type="scientific">Klebsormidium nitens</name>
    <name type="common">Green alga</name>
    <name type="synonym">Ulothrix nitens</name>
    <dbReference type="NCBI Taxonomy" id="105231"/>
    <lineage>
        <taxon>Eukaryota</taxon>
        <taxon>Viridiplantae</taxon>
        <taxon>Streptophyta</taxon>
        <taxon>Klebsormidiophyceae</taxon>
        <taxon>Klebsormidiales</taxon>
        <taxon>Klebsormidiaceae</taxon>
        <taxon>Klebsormidium</taxon>
    </lineage>
</organism>
<dbReference type="Pfam" id="PF00646">
    <property type="entry name" value="F-box"/>
    <property type="match status" value="1"/>
</dbReference>
<dbReference type="Gene3D" id="3.80.10.10">
    <property type="entry name" value="Ribonuclease Inhibitor"/>
    <property type="match status" value="2"/>
</dbReference>
<gene>
    <name evidence="3" type="ORF">KFL_001280070</name>
</gene>
<dbReference type="PANTHER" id="PTHR13318">
    <property type="entry name" value="PARTNER OF PAIRED, ISOFORM B-RELATED"/>
    <property type="match status" value="1"/>
</dbReference>
<evidence type="ECO:0000313" key="4">
    <source>
        <dbReference type="Proteomes" id="UP000054558"/>
    </source>
</evidence>
<dbReference type="AlphaFoldDB" id="A0A1Y1I2B0"/>
<dbReference type="InterPro" id="IPR036047">
    <property type="entry name" value="F-box-like_dom_sf"/>
</dbReference>
<keyword evidence="4" id="KW-1185">Reference proteome</keyword>
<protein>
    <recommendedName>
        <fullName evidence="2">F-box domain-containing protein</fullName>
    </recommendedName>
</protein>
<dbReference type="STRING" id="105231.A0A1Y1I2B0"/>
<evidence type="ECO:0000259" key="2">
    <source>
        <dbReference type="Pfam" id="PF00646"/>
    </source>
</evidence>
<dbReference type="SMART" id="SM00367">
    <property type="entry name" value="LRR_CC"/>
    <property type="match status" value="4"/>
</dbReference>
<feature type="region of interest" description="Disordered" evidence="1">
    <location>
        <begin position="164"/>
        <end position="199"/>
    </location>
</feature>
<dbReference type="PANTHER" id="PTHR13318:SF190">
    <property type="entry name" value="PARTNER OF PAIRED, ISOFORM B"/>
    <property type="match status" value="1"/>
</dbReference>
<accession>A0A1Y1I2B0</accession>